<accession>A0ABR3Q1K9</accession>
<organism evidence="1 2">
    <name type="scientific">Vanrija albida</name>
    <dbReference type="NCBI Taxonomy" id="181172"/>
    <lineage>
        <taxon>Eukaryota</taxon>
        <taxon>Fungi</taxon>
        <taxon>Dikarya</taxon>
        <taxon>Basidiomycota</taxon>
        <taxon>Agaricomycotina</taxon>
        <taxon>Tremellomycetes</taxon>
        <taxon>Trichosporonales</taxon>
        <taxon>Trichosporonaceae</taxon>
        <taxon>Vanrija</taxon>
    </lineage>
</organism>
<proteinExistence type="predicted"/>
<protein>
    <submittedName>
        <fullName evidence="1">Uncharacterized protein</fullName>
    </submittedName>
</protein>
<keyword evidence="2" id="KW-1185">Reference proteome</keyword>
<evidence type="ECO:0000313" key="2">
    <source>
        <dbReference type="Proteomes" id="UP001565368"/>
    </source>
</evidence>
<dbReference type="RefSeq" id="XP_069208543.1">
    <property type="nucleotide sequence ID" value="XM_069353901.1"/>
</dbReference>
<reference evidence="1 2" key="1">
    <citation type="submission" date="2023-08" db="EMBL/GenBank/DDBJ databases">
        <title>Annotated Genome Sequence of Vanrija albida AlHP1.</title>
        <authorList>
            <person name="Herzog R."/>
        </authorList>
    </citation>
    <scope>NUCLEOTIDE SEQUENCE [LARGE SCALE GENOMIC DNA]</scope>
    <source>
        <strain evidence="1 2">AlHP1</strain>
    </source>
</reference>
<name>A0ABR3Q1K9_9TREE</name>
<evidence type="ECO:0000313" key="1">
    <source>
        <dbReference type="EMBL" id="KAL1408599.1"/>
    </source>
</evidence>
<sequence>MVFRDKAAHAEALKRANTDPLKPGHHTELYIRTGSIPGQTVERKERAEQLKQAGIAGDYNIRRINFWYGEIAFFNVRGGLSWAMRKDKDEALAASIPAEQPLPTA</sequence>
<dbReference type="Proteomes" id="UP001565368">
    <property type="component" value="Unassembled WGS sequence"/>
</dbReference>
<gene>
    <name evidence="1" type="ORF">Q8F55_005412</name>
</gene>
<comment type="caution">
    <text evidence="1">The sequence shown here is derived from an EMBL/GenBank/DDBJ whole genome shotgun (WGS) entry which is preliminary data.</text>
</comment>
<dbReference type="GeneID" id="95986455"/>
<dbReference type="EMBL" id="JBBXJM010000004">
    <property type="protein sequence ID" value="KAL1408599.1"/>
    <property type="molecule type" value="Genomic_DNA"/>
</dbReference>